<comment type="caution">
    <text evidence="3">The sequence shown here is derived from an EMBL/GenBank/DDBJ whole genome shotgun (WGS) entry which is preliminary data.</text>
</comment>
<dbReference type="Proteomes" id="UP000565441">
    <property type="component" value="Unassembled WGS sequence"/>
</dbReference>
<dbReference type="InterPro" id="IPR011042">
    <property type="entry name" value="6-blade_b-propeller_TolB-like"/>
</dbReference>
<sequence length="452" mass="47572">MKFLPTLLGLAGLARLGAATFQPSGVPFLSPVTVAAGFSASVAFSNLTAPRGIAFDAEENLLVVERGYGVTAFTRVTSPIPGFERTLVVKNPDLTHGIQVDGKILYVSTAKAVIAYEYDSSTKSVSAPPYIVVDGLPADGVLMTHTLLLEKDSSGVTTALLVGAGPLTNIDLTARDPASGRSQIRRMVFPPIAPPIFPPPALPWANGEVVAYGIRNPAGFADGVDLTVPPIATRVLYVVENGASINSVKGITPLFANDNPSDELEFVRYPTSSPSTIAPDSYGYPDCTSLWNGDADPAGVPQYVGFPRGSQISLNLDALHDASWCKDPANNQPPSLNFQAHSAPLDIKFYNPGNITVTSFPSTLSGDAFVSFHGSFDRTPPTGYGVVHVPFPLGASSGSQPYSFIVQATDLRSCPGKCIRPVGLAFGKDGRLYVSSDTSGELFVIENGHGID</sequence>
<protein>
    <recommendedName>
        <fullName evidence="2">Pyrroloquinoline quinone-dependent pyranose dehydrogenase beta-propeller domain-containing protein</fullName>
    </recommendedName>
</protein>
<accession>A0A8H5M3K3</accession>
<proteinExistence type="predicted"/>
<feature type="domain" description="Pyrroloquinoline quinone-dependent pyranose dehydrogenase beta-propeller" evidence="2">
    <location>
        <begin position="33"/>
        <end position="447"/>
    </location>
</feature>
<dbReference type="OrthoDB" id="507128at2759"/>
<evidence type="ECO:0000313" key="4">
    <source>
        <dbReference type="Proteomes" id="UP000565441"/>
    </source>
</evidence>
<dbReference type="SUPFAM" id="SSF101898">
    <property type="entry name" value="NHL repeat"/>
    <property type="match status" value="1"/>
</dbReference>
<keyword evidence="1" id="KW-0732">Signal</keyword>
<feature type="chain" id="PRO_5034334042" description="Pyrroloquinoline quinone-dependent pyranose dehydrogenase beta-propeller domain-containing protein" evidence="1">
    <location>
        <begin position="20"/>
        <end position="452"/>
    </location>
</feature>
<keyword evidence="4" id="KW-1185">Reference proteome</keyword>
<evidence type="ECO:0000256" key="1">
    <source>
        <dbReference type="SAM" id="SignalP"/>
    </source>
</evidence>
<dbReference type="EMBL" id="JAACJP010000016">
    <property type="protein sequence ID" value="KAF5379416.1"/>
    <property type="molecule type" value="Genomic_DNA"/>
</dbReference>
<gene>
    <name evidence="3" type="ORF">D9615_006536</name>
</gene>
<dbReference type="Pfam" id="PF22807">
    <property type="entry name" value="TrAA12"/>
    <property type="match status" value="1"/>
</dbReference>
<feature type="signal peptide" evidence="1">
    <location>
        <begin position="1"/>
        <end position="19"/>
    </location>
</feature>
<reference evidence="3 4" key="1">
    <citation type="journal article" date="2020" name="ISME J.">
        <title>Uncovering the hidden diversity of litter-decomposition mechanisms in mushroom-forming fungi.</title>
        <authorList>
            <person name="Floudas D."/>
            <person name="Bentzer J."/>
            <person name="Ahren D."/>
            <person name="Johansson T."/>
            <person name="Persson P."/>
            <person name="Tunlid A."/>
        </authorList>
    </citation>
    <scope>NUCLEOTIDE SEQUENCE [LARGE SCALE GENOMIC DNA]</scope>
    <source>
        <strain evidence="3 4">CBS 661.87</strain>
    </source>
</reference>
<evidence type="ECO:0000313" key="3">
    <source>
        <dbReference type="EMBL" id="KAF5379416.1"/>
    </source>
</evidence>
<name>A0A8H5M3K3_9AGAR</name>
<organism evidence="3 4">
    <name type="scientific">Tricholomella constricta</name>
    <dbReference type="NCBI Taxonomy" id="117010"/>
    <lineage>
        <taxon>Eukaryota</taxon>
        <taxon>Fungi</taxon>
        <taxon>Dikarya</taxon>
        <taxon>Basidiomycota</taxon>
        <taxon>Agaricomycotina</taxon>
        <taxon>Agaricomycetes</taxon>
        <taxon>Agaricomycetidae</taxon>
        <taxon>Agaricales</taxon>
        <taxon>Tricholomatineae</taxon>
        <taxon>Lyophyllaceae</taxon>
        <taxon>Tricholomella</taxon>
    </lineage>
</organism>
<dbReference type="AlphaFoldDB" id="A0A8H5M3K3"/>
<evidence type="ECO:0000259" key="2">
    <source>
        <dbReference type="Pfam" id="PF22807"/>
    </source>
</evidence>
<dbReference type="Gene3D" id="2.120.10.30">
    <property type="entry name" value="TolB, C-terminal domain"/>
    <property type="match status" value="1"/>
</dbReference>
<dbReference type="InterPro" id="IPR054539">
    <property type="entry name" value="Beta-prop_PDH"/>
</dbReference>